<evidence type="ECO:0000313" key="2">
    <source>
        <dbReference type="EMBL" id="RRT82788.1"/>
    </source>
</evidence>
<dbReference type="AlphaFoldDB" id="A0A427B2T7"/>
<feature type="compositionally biased region" description="Basic and acidic residues" evidence="1">
    <location>
        <begin position="146"/>
        <end position="164"/>
    </location>
</feature>
<accession>A0A427B2T7</accession>
<evidence type="ECO:0000313" key="3">
    <source>
        <dbReference type="Proteomes" id="UP000287651"/>
    </source>
</evidence>
<sequence>MNIACALHVLSTRSIGTVTHGERSRRRPRRRSVGMEGGGTVVDPPGTTGSPPSPGVPPVGLSDDHMEELLRFTLSLAVSPTADDPHLALSLFPDYCSRLLQPEPSPLSPLPLDPFRQTAGMVRDGLYRCTDTWYAGAYWRLDDEGKEREVEGAVDEPRRKEEGRRRRRRKKRRKGATVVYLGSSDSKVAPSYALAKRQQQQWGNGDCEATSSYAMAK</sequence>
<feature type="compositionally biased region" description="Basic residues" evidence="1">
    <location>
        <begin position="23"/>
        <end position="32"/>
    </location>
</feature>
<reference evidence="2 3" key="1">
    <citation type="journal article" date="2014" name="Agronomy (Basel)">
        <title>A Draft Genome Sequence for Ensete ventricosum, the Drought-Tolerant Tree Against Hunger.</title>
        <authorList>
            <person name="Harrison J."/>
            <person name="Moore K.A."/>
            <person name="Paszkiewicz K."/>
            <person name="Jones T."/>
            <person name="Grant M."/>
            <person name="Ambacheew D."/>
            <person name="Muzemil S."/>
            <person name="Studholme D.J."/>
        </authorList>
    </citation>
    <scope>NUCLEOTIDE SEQUENCE [LARGE SCALE GENOMIC DNA]</scope>
</reference>
<gene>
    <name evidence="2" type="ORF">B296_00002575</name>
</gene>
<feature type="compositionally biased region" description="Basic residues" evidence="1">
    <location>
        <begin position="165"/>
        <end position="175"/>
    </location>
</feature>
<evidence type="ECO:0000256" key="1">
    <source>
        <dbReference type="SAM" id="MobiDB-lite"/>
    </source>
</evidence>
<name>A0A427B2T7_ENSVE</name>
<feature type="region of interest" description="Disordered" evidence="1">
    <location>
        <begin position="197"/>
        <end position="217"/>
    </location>
</feature>
<dbReference type="Proteomes" id="UP000287651">
    <property type="component" value="Unassembled WGS sequence"/>
</dbReference>
<protein>
    <submittedName>
        <fullName evidence="2">Uncharacterized protein</fullName>
    </submittedName>
</protein>
<comment type="caution">
    <text evidence="2">The sequence shown here is derived from an EMBL/GenBank/DDBJ whole genome shotgun (WGS) entry which is preliminary data.</text>
</comment>
<feature type="compositionally biased region" description="Low complexity" evidence="1">
    <location>
        <begin position="41"/>
        <end position="50"/>
    </location>
</feature>
<proteinExistence type="predicted"/>
<feature type="region of interest" description="Disordered" evidence="1">
    <location>
        <begin position="16"/>
        <end position="55"/>
    </location>
</feature>
<dbReference type="EMBL" id="AMZH03000627">
    <property type="protein sequence ID" value="RRT82788.1"/>
    <property type="molecule type" value="Genomic_DNA"/>
</dbReference>
<organism evidence="2 3">
    <name type="scientific">Ensete ventricosum</name>
    <name type="common">Abyssinian banana</name>
    <name type="synonym">Musa ensete</name>
    <dbReference type="NCBI Taxonomy" id="4639"/>
    <lineage>
        <taxon>Eukaryota</taxon>
        <taxon>Viridiplantae</taxon>
        <taxon>Streptophyta</taxon>
        <taxon>Embryophyta</taxon>
        <taxon>Tracheophyta</taxon>
        <taxon>Spermatophyta</taxon>
        <taxon>Magnoliopsida</taxon>
        <taxon>Liliopsida</taxon>
        <taxon>Zingiberales</taxon>
        <taxon>Musaceae</taxon>
        <taxon>Ensete</taxon>
    </lineage>
</organism>
<feature type="region of interest" description="Disordered" evidence="1">
    <location>
        <begin position="146"/>
        <end position="182"/>
    </location>
</feature>